<dbReference type="RefSeq" id="WP_092374858.1">
    <property type="nucleotide sequence ID" value="NZ_FORX01000009.1"/>
</dbReference>
<reference evidence="3" key="1">
    <citation type="submission" date="2016-10" db="EMBL/GenBank/DDBJ databases">
        <authorList>
            <person name="Varghese N."/>
            <person name="Submissions S."/>
        </authorList>
    </citation>
    <scope>NUCLEOTIDE SEQUENCE [LARGE SCALE GENOMIC DNA]</scope>
    <source>
        <strain evidence="3">DSM 5918</strain>
    </source>
</reference>
<gene>
    <name evidence="2" type="ORF">SAMN04488082_1099</name>
</gene>
<name>A0A1I3V0F1_9BACT</name>
<sequence length="211" mass="21692">MKTYRNAIALTLTLAFVTIFTGLASGQGHGMMGGGMMGMSPAQQATMQKMHANFSAATADLNKQLLAKESELNAQLYSGKTDDKKVEALTTEINALRANLYTEQVKLNKQMAKEGIMPMGNCPMMNGGMQQGGMGMMGGGMQQGGMGMMGGGMQQGGMGMMGGGMQQGGMGMMGGGMQQGGMGMMGNGMQPGNGTINHTPTGHGGNAPVNQ</sequence>
<evidence type="ECO:0000313" key="3">
    <source>
        <dbReference type="Proteomes" id="UP000198635"/>
    </source>
</evidence>
<protein>
    <submittedName>
        <fullName evidence="2">Zinc resistance-associated protein</fullName>
    </submittedName>
</protein>
<accession>A0A1I3V0F1</accession>
<dbReference type="AlphaFoldDB" id="A0A1I3V0F1"/>
<dbReference type="InterPro" id="IPR025961">
    <property type="entry name" value="Metal_resist"/>
</dbReference>
<dbReference type="Proteomes" id="UP000198635">
    <property type="component" value="Unassembled WGS sequence"/>
</dbReference>
<organism evidence="2 3">
    <name type="scientific">Desulfomicrobium apsheronum</name>
    <dbReference type="NCBI Taxonomy" id="52560"/>
    <lineage>
        <taxon>Bacteria</taxon>
        <taxon>Pseudomonadati</taxon>
        <taxon>Thermodesulfobacteriota</taxon>
        <taxon>Desulfovibrionia</taxon>
        <taxon>Desulfovibrionales</taxon>
        <taxon>Desulfomicrobiaceae</taxon>
        <taxon>Desulfomicrobium</taxon>
    </lineage>
</organism>
<dbReference type="STRING" id="52560.SAMN04488082_1099"/>
<evidence type="ECO:0000313" key="2">
    <source>
        <dbReference type="EMBL" id="SFJ88715.1"/>
    </source>
</evidence>
<dbReference type="OrthoDB" id="5460979at2"/>
<feature type="region of interest" description="Disordered" evidence="1">
    <location>
        <begin position="192"/>
        <end position="211"/>
    </location>
</feature>
<keyword evidence="3" id="KW-1185">Reference proteome</keyword>
<dbReference type="Gene3D" id="1.20.120.1490">
    <property type="match status" value="1"/>
</dbReference>
<dbReference type="Pfam" id="PF13801">
    <property type="entry name" value="Metal_resist"/>
    <property type="match status" value="1"/>
</dbReference>
<proteinExistence type="predicted"/>
<dbReference type="EMBL" id="FORX01000009">
    <property type="protein sequence ID" value="SFJ88715.1"/>
    <property type="molecule type" value="Genomic_DNA"/>
</dbReference>
<evidence type="ECO:0000256" key="1">
    <source>
        <dbReference type="SAM" id="MobiDB-lite"/>
    </source>
</evidence>